<keyword evidence="2 5" id="KW-0732">Signal</keyword>
<dbReference type="PANTHER" id="PTHR24366:SF96">
    <property type="entry name" value="LEUCINE RICH REPEAT CONTAINING 53"/>
    <property type="match status" value="1"/>
</dbReference>
<dbReference type="Pfam" id="PF13306">
    <property type="entry name" value="LRR_5"/>
    <property type="match status" value="1"/>
</dbReference>
<dbReference type="KEGG" id="hazt:108667264"/>
<dbReference type="InterPro" id="IPR001611">
    <property type="entry name" value="Leu-rich_rpt"/>
</dbReference>
<dbReference type="AlphaFoldDB" id="A0A8B7N8Z8"/>
<feature type="chain" id="PRO_5033982957" evidence="5">
    <location>
        <begin position="20"/>
        <end position="477"/>
    </location>
</feature>
<dbReference type="RefSeq" id="XP_018009759.1">
    <property type="nucleotide sequence ID" value="XM_018154270.2"/>
</dbReference>
<name>A0A8B7N8Z8_HYAAZ</name>
<dbReference type="InterPro" id="IPR003591">
    <property type="entry name" value="Leu-rich_rpt_typical-subtyp"/>
</dbReference>
<evidence type="ECO:0000313" key="7">
    <source>
        <dbReference type="Proteomes" id="UP000694843"/>
    </source>
</evidence>
<sequence length="477" mass="54067">MAWLLITALLVRLFAHSGASMIEPDLCSTSCECLQGLPFVVECKNDDLSQIPHLEAEPYPFEWALFFDVNKISKITAMPTTDNLILLSFNDNPILEIEDMAFANLTKLRRLTLKQCSLTGDVFTLDAFKGPRNEEDGADPLPLEYLDVSHNDIQSLGDHAFRHFDNLKTLIISDNPFHDFDDTTSKAFGELIGVQTLDLSRVQIKRIPEKFFSRMRQLKELILAGNNFMVVPDEVNYIQSLERLVLDNNPIKVLSKNDKSYFHGPSQLSQLHLSYMPDLNKIDAEAFYNLDNLKVVTISYNPNLNFIHKMAFASSGIHLKKVHLNNNNLAVLDNELLDWAALEEIDIQNNPWVCDCRIVWFTKEPLENLNANKPQLTEYIICAKPNDATGQSLPYLASHDYAFKCPEIEKVTNPYYYGPLIVTTIFVGALLLLSATVLCTYVLYQKSRSSGFSGTTVQYRRADFSNNLESIAENVYA</sequence>
<feature type="signal peptide" evidence="5">
    <location>
        <begin position="1"/>
        <end position="19"/>
    </location>
</feature>
<gene>
    <name evidence="8" type="primary">LOC108667264</name>
</gene>
<evidence type="ECO:0000256" key="2">
    <source>
        <dbReference type="ARBA" id="ARBA00022729"/>
    </source>
</evidence>
<evidence type="ECO:0000313" key="8">
    <source>
        <dbReference type="RefSeq" id="XP_018009759.1"/>
    </source>
</evidence>
<evidence type="ECO:0000259" key="6">
    <source>
        <dbReference type="SMART" id="SM00082"/>
    </source>
</evidence>
<dbReference type="SMART" id="SM00369">
    <property type="entry name" value="LRR_TYP"/>
    <property type="match status" value="5"/>
</dbReference>
<accession>A0A8B7N8Z8</accession>
<proteinExistence type="predicted"/>
<dbReference type="PANTHER" id="PTHR24366">
    <property type="entry name" value="IG(IMMUNOGLOBULIN) AND LRR(LEUCINE RICH REPEAT) DOMAINS"/>
    <property type="match status" value="1"/>
</dbReference>
<keyword evidence="3" id="KW-0677">Repeat</keyword>
<keyword evidence="7" id="KW-1185">Reference proteome</keyword>
<keyword evidence="4" id="KW-0472">Membrane</keyword>
<organism evidence="7 8">
    <name type="scientific">Hyalella azteca</name>
    <name type="common">Amphipod</name>
    <dbReference type="NCBI Taxonomy" id="294128"/>
    <lineage>
        <taxon>Eukaryota</taxon>
        <taxon>Metazoa</taxon>
        <taxon>Ecdysozoa</taxon>
        <taxon>Arthropoda</taxon>
        <taxon>Crustacea</taxon>
        <taxon>Multicrustacea</taxon>
        <taxon>Malacostraca</taxon>
        <taxon>Eumalacostraca</taxon>
        <taxon>Peracarida</taxon>
        <taxon>Amphipoda</taxon>
        <taxon>Senticaudata</taxon>
        <taxon>Talitrida</taxon>
        <taxon>Talitroidea</taxon>
        <taxon>Hyalellidae</taxon>
        <taxon>Hyalella</taxon>
    </lineage>
</organism>
<evidence type="ECO:0000256" key="1">
    <source>
        <dbReference type="ARBA" id="ARBA00022614"/>
    </source>
</evidence>
<dbReference type="Pfam" id="PF13855">
    <property type="entry name" value="LRR_8"/>
    <property type="match status" value="1"/>
</dbReference>
<dbReference type="SMART" id="SM00082">
    <property type="entry name" value="LRRCT"/>
    <property type="match status" value="1"/>
</dbReference>
<evidence type="ECO:0000256" key="3">
    <source>
        <dbReference type="ARBA" id="ARBA00022737"/>
    </source>
</evidence>
<dbReference type="OrthoDB" id="635273at2759"/>
<protein>
    <submittedName>
        <fullName evidence="8">Leucine-rich repeat neuronal protein 1</fullName>
    </submittedName>
</protein>
<reference evidence="8" key="1">
    <citation type="submission" date="2025-08" db="UniProtKB">
        <authorList>
            <consortium name="RefSeq"/>
        </authorList>
    </citation>
    <scope>IDENTIFICATION</scope>
    <source>
        <tissue evidence="8">Whole organism</tissue>
    </source>
</reference>
<dbReference type="Proteomes" id="UP000694843">
    <property type="component" value="Unplaced"/>
</dbReference>
<feature type="domain" description="LRRCT" evidence="6">
    <location>
        <begin position="350"/>
        <end position="406"/>
    </location>
</feature>
<keyword evidence="4" id="KW-1133">Transmembrane helix</keyword>
<feature type="transmembrane region" description="Helical" evidence="4">
    <location>
        <begin position="415"/>
        <end position="444"/>
    </location>
</feature>
<dbReference type="InterPro" id="IPR032675">
    <property type="entry name" value="LRR_dom_sf"/>
</dbReference>
<dbReference type="OMA" id="NDINCAQ"/>
<dbReference type="SUPFAM" id="SSF52058">
    <property type="entry name" value="L domain-like"/>
    <property type="match status" value="1"/>
</dbReference>
<dbReference type="PROSITE" id="PS51450">
    <property type="entry name" value="LRR"/>
    <property type="match status" value="1"/>
</dbReference>
<dbReference type="GeneID" id="108667264"/>
<dbReference type="InterPro" id="IPR000483">
    <property type="entry name" value="Cys-rich_flank_reg_C"/>
</dbReference>
<dbReference type="InterPro" id="IPR026906">
    <property type="entry name" value="LRR_5"/>
</dbReference>
<keyword evidence="1" id="KW-0433">Leucine-rich repeat</keyword>
<evidence type="ECO:0000256" key="4">
    <source>
        <dbReference type="SAM" id="Phobius"/>
    </source>
</evidence>
<evidence type="ECO:0000256" key="5">
    <source>
        <dbReference type="SAM" id="SignalP"/>
    </source>
</evidence>
<dbReference type="Gene3D" id="3.80.10.10">
    <property type="entry name" value="Ribonuclease Inhibitor"/>
    <property type="match status" value="2"/>
</dbReference>
<keyword evidence="4" id="KW-0812">Transmembrane</keyword>